<evidence type="ECO:0000256" key="5">
    <source>
        <dbReference type="ARBA" id="ARBA00022741"/>
    </source>
</evidence>
<evidence type="ECO:0000259" key="10">
    <source>
        <dbReference type="PROSITE" id="PS50109"/>
    </source>
</evidence>
<dbReference type="PANTHER" id="PTHR41523">
    <property type="entry name" value="TWO-COMPONENT SYSTEM SENSOR PROTEIN"/>
    <property type="match status" value="1"/>
</dbReference>
<keyword evidence="5" id="KW-0547">Nucleotide-binding</keyword>
<comment type="catalytic activity">
    <reaction evidence="1">
        <text>ATP + protein L-histidine = ADP + protein N-phospho-L-histidine.</text>
        <dbReference type="EC" id="2.7.13.3"/>
    </reaction>
</comment>
<dbReference type="InterPro" id="IPR011990">
    <property type="entry name" value="TPR-like_helical_dom_sf"/>
</dbReference>
<evidence type="ECO:0000256" key="2">
    <source>
        <dbReference type="ARBA" id="ARBA00012438"/>
    </source>
</evidence>
<keyword evidence="9" id="KW-0812">Transmembrane</keyword>
<reference evidence="11 12" key="1">
    <citation type="submission" date="2018-08" db="EMBL/GenBank/DDBJ databases">
        <title>Genomic Encyclopedia of Type Strains, Phase III (KMG-III): the genomes of soil and plant-associated and newly described type strains.</title>
        <authorList>
            <person name="Whitman W."/>
        </authorList>
    </citation>
    <scope>NUCLEOTIDE SEQUENCE [LARGE SCALE GENOMIC DNA]</scope>
    <source>
        <strain evidence="11 12">325-5</strain>
    </source>
</reference>
<dbReference type="RefSeq" id="WP_115879441.1">
    <property type="nucleotide sequence ID" value="NZ_QTTQ01000010.1"/>
</dbReference>
<feature type="domain" description="Histidine kinase" evidence="10">
    <location>
        <begin position="460"/>
        <end position="648"/>
    </location>
</feature>
<dbReference type="Gene3D" id="3.30.565.10">
    <property type="entry name" value="Histidine kinase-like ATPase, C-terminal domain"/>
    <property type="match status" value="1"/>
</dbReference>
<dbReference type="InterPro" id="IPR036890">
    <property type="entry name" value="HATPase_C_sf"/>
</dbReference>
<proteinExistence type="predicted"/>
<dbReference type="OrthoDB" id="9767435at2"/>
<dbReference type="AlphaFoldDB" id="A0A3D9RPG3"/>
<evidence type="ECO:0000256" key="3">
    <source>
        <dbReference type="ARBA" id="ARBA00022553"/>
    </source>
</evidence>
<dbReference type="Pfam" id="PF02518">
    <property type="entry name" value="HATPase_c"/>
    <property type="match status" value="1"/>
</dbReference>
<evidence type="ECO:0000256" key="7">
    <source>
        <dbReference type="ARBA" id="ARBA00022840"/>
    </source>
</evidence>
<keyword evidence="8" id="KW-0802">TPR repeat</keyword>
<comment type="caution">
    <text evidence="11">The sequence shown here is derived from an EMBL/GenBank/DDBJ whole genome shotgun (WGS) entry which is preliminary data.</text>
</comment>
<keyword evidence="6 11" id="KW-0418">Kinase</keyword>
<evidence type="ECO:0000256" key="4">
    <source>
        <dbReference type="ARBA" id="ARBA00022679"/>
    </source>
</evidence>
<dbReference type="SUPFAM" id="SSF55874">
    <property type="entry name" value="ATPase domain of HSP90 chaperone/DNA topoisomerase II/histidine kinase"/>
    <property type="match status" value="1"/>
</dbReference>
<gene>
    <name evidence="11" type="ORF">BX611_1362</name>
</gene>
<dbReference type="Gene3D" id="1.25.40.10">
    <property type="entry name" value="Tetratricopeptide repeat domain"/>
    <property type="match status" value="2"/>
</dbReference>
<dbReference type="InterPro" id="IPR003594">
    <property type="entry name" value="HATPase_dom"/>
</dbReference>
<dbReference type="Proteomes" id="UP000256429">
    <property type="component" value="Unassembled WGS sequence"/>
</dbReference>
<accession>A0A3D9RPG3</accession>
<evidence type="ECO:0000313" key="12">
    <source>
        <dbReference type="Proteomes" id="UP000256429"/>
    </source>
</evidence>
<organism evidence="11 12">
    <name type="scientific">Lutibacter oceani</name>
    <dbReference type="NCBI Taxonomy" id="1853311"/>
    <lineage>
        <taxon>Bacteria</taxon>
        <taxon>Pseudomonadati</taxon>
        <taxon>Bacteroidota</taxon>
        <taxon>Flavobacteriia</taxon>
        <taxon>Flavobacteriales</taxon>
        <taxon>Flavobacteriaceae</taxon>
        <taxon>Lutibacter</taxon>
    </lineage>
</organism>
<protein>
    <recommendedName>
        <fullName evidence="2">histidine kinase</fullName>
        <ecNumber evidence="2">2.7.13.3</ecNumber>
    </recommendedName>
</protein>
<dbReference type="Pfam" id="PF13181">
    <property type="entry name" value="TPR_8"/>
    <property type="match status" value="2"/>
</dbReference>
<keyword evidence="12" id="KW-1185">Reference proteome</keyword>
<dbReference type="PANTHER" id="PTHR41523:SF8">
    <property type="entry name" value="ETHYLENE RESPONSE SENSOR PROTEIN"/>
    <property type="match status" value="1"/>
</dbReference>
<dbReference type="InterPro" id="IPR005467">
    <property type="entry name" value="His_kinase_dom"/>
</dbReference>
<keyword evidence="4" id="KW-0808">Transferase</keyword>
<keyword evidence="3" id="KW-0597">Phosphoprotein</keyword>
<evidence type="ECO:0000313" key="11">
    <source>
        <dbReference type="EMBL" id="REE81823.1"/>
    </source>
</evidence>
<evidence type="ECO:0000256" key="1">
    <source>
        <dbReference type="ARBA" id="ARBA00000085"/>
    </source>
</evidence>
<feature type="repeat" description="TPR" evidence="8">
    <location>
        <begin position="223"/>
        <end position="256"/>
    </location>
</feature>
<evidence type="ECO:0000256" key="8">
    <source>
        <dbReference type="PROSITE-ProRule" id="PRU00339"/>
    </source>
</evidence>
<dbReference type="InterPro" id="IPR011495">
    <property type="entry name" value="Sig_transdc_His_kin_sub2_dim/P"/>
</dbReference>
<keyword evidence="9" id="KW-0472">Membrane</keyword>
<feature type="repeat" description="TPR" evidence="8">
    <location>
        <begin position="303"/>
        <end position="336"/>
    </location>
</feature>
<evidence type="ECO:0000256" key="6">
    <source>
        <dbReference type="ARBA" id="ARBA00022777"/>
    </source>
</evidence>
<evidence type="ECO:0000256" key="9">
    <source>
        <dbReference type="SAM" id="Phobius"/>
    </source>
</evidence>
<dbReference type="Gene3D" id="3.30.450.20">
    <property type="entry name" value="PAS domain"/>
    <property type="match status" value="1"/>
</dbReference>
<dbReference type="InterPro" id="IPR019734">
    <property type="entry name" value="TPR_rpt"/>
</dbReference>
<dbReference type="GO" id="GO:0004673">
    <property type="term" value="F:protein histidine kinase activity"/>
    <property type="evidence" value="ECO:0007669"/>
    <property type="project" value="UniProtKB-EC"/>
</dbReference>
<keyword evidence="9" id="KW-1133">Transmembrane helix</keyword>
<sequence>MKKDVLTLILTGVFFIFNHTFCYSQIIDLNNKNPYKKVFVETDNFGASYLNILEDAFDKVDNDTIQFSILNDLAYYWHTRNLITALDFTKNGIKLSKEKNNTLWLGRFQITQGAILLRMEKLDSAFSVLQDAKSMVKVADLPFLNTQLGYVFERKGQLDKAADYVLESLRLGEKLNDNKAIALAYSDLSNLFWKQAKFEKGLEYGLKSIEVFEERGINDLDYDFTLYVVGNNYLDLKKYEEALNYYEHAIIVGERYGFYNNLSDVYISLVDLNTYLNQFDKAEESGVNAIKYAELLDNNFMLMRSWLSVGKMQNLQGKYQTAIESLQKCIEIATDDFGDNYYLSKAYEALGRAFAGNHSYKEAYQAFAEYDKLKNELFTVEADQRISLLQTEFDVNQKDNTILKQESKIKEQKITQTLIIIISSLLFLILIILYITYKIDKKKSNLLEKQNKEKEFLLKEIHHRVKNNLEIISSLLSLQAAQIDDTNIINAIQVSQNRVYSISMIHQRLYQGKKLGLIEMKDYLIYLGSHILESFGFENSIELDYQVDFIELDIDTSIPLGLIVNELLTNSFKYAFPNNRKGKIIISLKKIDQHSLLLKITDNGIGINENEKNTGFGTQLINLLTQQLDGELKLETNGGTSISLKFKV</sequence>
<dbReference type="SMART" id="SM00387">
    <property type="entry name" value="HATPase_c"/>
    <property type="match status" value="1"/>
</dbReference>
<name>A0A3D9RPG3_9FLAO</name>
<feature type="transmembrane region" description="Helical" evidence="9">
    <location>
        <begin position="418"/>
        <end position="437"/>
    </location>
</feature>
<dbReference type="PROSITE" id="PS50005">
    <property type="entry name" value="TPR"/>
    <property type="match status" value="2"/>
</dbReference>
<keyword evidence="7" id="KW-0067">ATP-binding</keyword>
<dbReference type="Pfam" id="PF07568">
    <property type="entry name" value="HisKA_2"/>
    <property type="match status" value="1"/>
</dbReference>
<dbReference type="EC" id="2.7.13.3" evidence="2"/>
<dbReference type="PROSITE" id="PS50109">
    <property type="entry name" value="HIS_KIN"/>
    <property type="match status" value="1"/>
</dbReference>
<dbReference type="EMBL" id="QTTQ01000010">
    <property type="protein sequence ID" value="REE81823.1"/>
    <property type="molecule type" value="Genomic_DNA"/>
</dbReference>
<dbReference type="SMART" id="SM00028">
    <property type="entry name" value="TPR"/>
    <property type="match status" value="4"/>
</dbReference>
<dbReference type="SUPFAM" id="SSF48452">
    <property type="entry name" value="TPR-like"/>
    <property type="match status" value="2"/>
</dbReference>
<dbReference type="GO" id="GO:0005524">
    <property type="term" value="F:ATP binding"/>
    <property type="evidence" value="ECO:0007669"/>
    <property type="project" value="UniProtKB-KW"/>
</dbReference>